<organism evidence="1 2">
    <name type="scientific">Phlebia brevispora</name>
    <dbReference type="NCBI Taxonomy" id="194682"/>
    <lineage>
        <taxon>Eukaryota</taxon>
        <taxon>Fungi</taxon>
        <taxon>Dikarya</taxon>
        <taxon>Basidiomycota</taxon>
        <taxon>Agaricomycotina</taxon>
        <taxon>Agaricomycetes</taxon>
        <taxon>Polyporales</taxon>
        <taxon>Meruliaceae</taxon>
        <taxon>Phlebia</taxon>
    </lineage>
</organism>
<proteinExistence type="predicted"/>
<dbReference type="EMBL" id="JANHOG010001062">
    <property type="protein sequence ID" value="KAJ3545261.1"/>
    <property type="molecule type" value="Genomic_DNA"/>
</dbReference>
<evidence type="ECO:0000313" key="1">
    <source>
        <dbReference type="EMBL" id="KAJ3545261.1"/>
    </source>
</evidence>
<comment type="caution">
    <text evidence="1">The sequence shown here is derived from an EMBL/GenBank/DDBJ whole genome shotgun (WGS) entry which is preliminary data.</text>
</comment>
<keyword evidence="2" id="KW-1185">Reference proteome</keyword>
<gene>
    <name evidence="1" type="ORF">NM688_g5646</name>
</gene>
<evidence type="ECO:0000313" key="2">
    <source>
        <dbReference type="Proteomes" id="UP001148662"/>
    </source>
</evidence>
<name>A0ACC1SRV4_9APHY</name>
<sequence length="227" mass="25235">MASLSSDTPFSTPTSSALPPPSSSSSNHSTLRIVATIIPIVIIVAVVMWGLLVAAGFRHQRGGVYPAPSDTGHLHSYRYREKWTEHLEEPKLWDVRTETTEVKPYLEDLHPLSVEVLSDGHKRSKSWRKKGVSLDPPKRKRSWRSWTSVPHPGPSSQEGQVSVFVAMPTPGGRHSGQPMRDFVIGTHPVVYTSGAEEKKKEAQVQERSSEYVEMPIMMDLCTHGFIG</sequence>
<accession>A0ACC1SRV4</accession>
<dbReference type="Proteomes" id="UP001148662">
    <property type="component" value="Unassembled WGS sequence"/>
</dbReference>
<reference evidence="1" key="1">
    <citation type="submission" date="2022-07" db="EMBL/GenBank/DDBJ databases">
        <title>Genome Sequence of Phlebia brevispora.</title>
        <authorList>
            <person name="Buettner E."/>
        </authorList>
    </citation>
    <scope>NUCLEOTIDE SEQUENCE</scope>
    <source>
        <strain evidence="1">MPL23</strain>
    </source>
</reference>
<protein>
    <submittedName>
        <fullName evidence="1">Uncharacterized protein</fullName>
    </submittedName>
</protein>